<organism evidence="4">
    <name type="scientific">Candidatus Moduliflexus flocculans</name>
    <dbReference type="NCBI Taxonomy" id="1499966"/>
    <lineage>
        <taxon>Bacteria</taxon>
        <taxon>Candidatus Moduliflexota</taxon>
        <taxon>Candidatus Moduliflexia</taxon>
        <taxon>Candidatus Moduliflexales</taxon>
        <taxon>Candidatus Moduliflexaceae</taxon>
    </lineage>
</organism>
<dbReference type="Pfam" id="PF01740">
    <property type="entry name" value="STAS"/>
    <property type="match status" value="1"/>
</dbReference>
<protein>
    <recommendedName>
        <fullName evidence="2">Anti-sigma factor antagonist</fullName>
    </recommendedName>
</protein>
<sequence>MDVNVRQAGQNADVHIVEIEGRIDAKTAADIENELNALKEKQAVKIIVDFSRVNYISSGGLRVFLSALKWAKAGNGDLKLVNMEQNVEKIFKLAGFTKIFNILPDIDSALSAF</sequence>
<evidence type="ECO:0000256" key="1">
    <source>
        <dbReference type="ARBA" id="ARBA00009013"/>
    </source>
</evidence>
<name>A0A0S6W4Z8_9BACT</name>
<dbReference type="InterPro" id="IPR002645">
    <property type="entry name" value="STAS_dom"/>
</dbReference>
<dbReference type="PANTHER" id="PTHR33495:SF2">
    <property type="entry name" value="ANTI-SIGMA FACTOR ANTAGONIST TM_1081-RELATED"/>
    <property type="match status" value="1"/>
</dbReference>
<gene>
    <name evidence="4" type="ORF">U14_04884</name>
</gene>
<feature type="domain" description="STAS" evidence="3">
    <location>
        <begin position="4"/>
        <end position="113"/>
    </location>
</feature>
<dbReference type="AlphaFoldDB" id="A0A0S6W4Z8"/>
<evidence type="ECO:0000259" key="3">
    <source>
        <dbReference type="PROSITE" id="PS50801"/>
    </source>
</evidence>
<dbReference type="SUPFAM" id="SSF52091">
    <property type="entry name" value="SpoIIaa-like"/>
    <property type="match status" value="1"/>
</dbReference>
<proteinExistence type="inferred from homology"/>
<evidence type="ECO:0000256" key="2">
    <source>
        <dbReference type="RuleBase" id="RU003749"/>
    </source>
</evidence>
<dbReference type="GO" id="GO:0043856">
    <property type="term" value="F:anti-sigma factor antagonist activity"/>
    <property type="evidence" value="ECO:0007669"/>
    <property type="project" value="InterPro"/>
</dbReference>
<evidence type="ECO:0000313" key="4">
    <source>
        <dbReference type="EMBL" id="GAK53618.1"/>
    </source>
</evidence>
<dbReference type="STRING" id="1499966.U14_04884"/>
<reference evidence="4" key="1">
    <citation type="journal article" date="2015" name="PeerJ">
        <title>First genomic representation of candidate bacterial phylum KSB3 points to enhanced environmental sensing as a trigger of wastewater bulking.</title>
        <authorList>
            <person name="Sekiguchi Y."/>
            <person name="Ohashi A."/>
            <person name="Parks D.H."/>
            <person name="Yamauchi T."/>
            <person name="Tyson G.W."/>
            <person name="Hugenholtz P."/>
        </authorList>
    </citation>
    <scope>NUCLEOTIDE SEQUENCE [LARGE SCALE GENOMIC DNA]</scope>
</reference>
<dbReference type="Proteomes" id="UP000030700">
    <property type="component" value="Unassembled WGS sequence"/>
</dbReference>
<dbReference type="CDD" id="cd07043">
    <property type="entry name" value="STAS_anti-anti-sigma_factors"/>
    <property type="match status" value="1"/>
</dbReference>
<comment type="similarity">
    <text evidence="1 2">Belongs to the anti-sigma-factor antagonist family.</text>
</comment>
<accession>A0A0S6W4Z8</accession>
<keyword evidence="5" id="KW-1185">Reference proteome</keyword>
<dbReference type="InterPro" id="IPR036513">
    <property type="entry name" value="STAS_dom_sf"/>
</dbReference>
<evidence type="ECO:0000313" key="5">
    <source>
        <dbReference type="Proteomes" id="UP000030700"/>
    </source>
</evidence>
<dbReference type="InterPro" id="IPR003658">
    <property type="entry name" value="Anti-sigma_ant"/>
</dbReference>
<dbReference type="PROSITE" id="PS50801">
    <property type="entry name" value="STAS"/>
    <property type="match status" value="1"/>
</dbReference>
<dbReference type="NCBIfam" id="TIGR00377">
    <property type="entry name" value="ant_ant_sig"/>
    <property type="match status" value="1"/>
</dbReference>
<dbReference type="HOGENOM" id="CLU_115403_9_2_0"/>
<dbReference type="Gene3D" id="3.30.750.24">
    <property type="entry name" value="STAS domain"/>
    <property type="match status" value="1"/>
</dbReference>
<dbReference type="PANTHER" id="PTHR33495">
    <property type="entry name" value="ANTI-SIGMA FACTOR ANTAGONIST TM_1081-RELATED-RELATED"/>
    <property type="match status" value="1"/>
</dbReference>
<dbReference type="EMBL" id="DF820459">
    <property type="protein sequence ID" value="GAK53618.1"/>
    <property type="molecule type" value="Genomic_DNA"/>
</dbReference>